<evidence type="ECO:0000313" key="12">
    <source>
        <dbReference type="Proteomes" id="UP000193862"/>
    </source>
</evidence>
<dbReference type="InterPro" id="IPR050557">
    <property type="entry name" value="RTX_toxin/Mannuronan_C5-epim"/>
</dbReference>
<dbReference type="InterPro" id="IPR001343">
    <property type="entry name" value="Hemolysn_Ca-bd"/>
</dbReference>
<dbReference type="PANTHER" id="PTHR38340">
    <property type="entry name" value="S-LAYER PROTEIN"/>
    <property type="match status" value="1"/>
</dbReference>
<evidence type="ECO:0000256" key="7">
    <source>
        <dbReference type="ARBA" id="ARBA00023136"/>
    </source>
</evidence>
<dbReference type="Gene3D" id="2.150.10.10">
    <property type="entry name" value="Serralysin-like metalloprotease, C-terminal"/>
    <property type="match status" value="8"/>
</dbReference>
<dbReference type="PRINTS" id="PR00313">
    <property type="entry name" value="CABNDNGRPT"/>
</dbReference>
<feature type="compositionally biased region" description="Acidic residues" evidence="8">
    <location>
        <begin position="1062"/>
        <end position="1072"/>
    </location>
</feature>
<name>A0A1Y5SGL8_9RHOB</name>
<evidence type="ECO:0000256" key="3">
    <source>
        <dbReference type="ARBA" id="ARBA00022525"/>
    </source>
</evidence>
<feature type="domain" description="DUF4114" evidence="10">
    <location>
        <begin position="405"/>
        <end position="455"/>
    </location>
</feature>
<dbReference type="PANTHER" id="PTHR38340:SF1">
    <property type="entry name" value="S-LAYER PROTEIN"/>
    <property type="match status" value="1"/>
</dbReference>
<evidence type="ECO:0000259" key="10">
    <source>
        <dbReference type="Pfam" id="PF13448"/>
    </source>
</evidence>
<sequence>MTYWWICGGKTYDGGHKGDHDSDDNAYDGNTDHLIGLWEFADGATTKDTGLSDGVAQNGAMFNGATAKSGALKLDGYNDRFDVKGDDNPFDLDSGTIQVEFNQDSEYYRGTETLVSRGEYCDKSSEGYFGINVTSSGQVQAVHYANGKSVALSTAKGFFNPGDDVRVSYTWDAAGVGSFIVENVTDGTTYSTEFNSTGLDLDIGDNDDENFTFGARESDDGCYDQHFNGEINYVAVFDNDVHAEADGVVEGTAGDDLIDIAYTGDPDGDMIDNNDALLDGESGDDDIVDAGAGDDTVLAGAGNDEVYGGAGNDTLSGGAGDDVLYGDSTYGDGGVTITIDAGTAGYVNKVYAYTIDPDTGAISNIVLLSDNAKTAEGTSYSYDAAAGATVGVGIVSPEGTFLSSGYGSNVGLNSDKLVHTKLLATNADGSVTLGFEDLNCLGDKDFNDVVITVDLGTSGATLDNAHVDYTSSTTPTGGGDDILIGGLGADEMHGEAGDDTFVLEDSFGNDTIIGGETGETAGDTLDATAVTQDTTVVLSDDPETGTISNGSDTASFSEIENVLLGSGDDTVTGGAGDDTVDLGEGADYADLGAGDDTVSLGRDSDGTPDGDADVIKFSDNDGNDTLLDFDAPIDNGDGTFTGIDTLDVSELHDATGIPVTTNTVVVSADTDGNAVLTFPNGETLTFPGLTVAQLDSPEALNAIGIPLYEDPLDGIVEGTAGDDLIDTAYTGDPEGDMVDANDAILGNVGSNDDIIEAYEGDDTVYAGLGDDHIDGGAGDDTLYGEAGNDTIVDASGSDTADGGAGDDFIDVAGGDSPDTIAQLLALSDPNGLADLDYSPYSSVIPVDDDPNDDKDTVYGGEGNDTIITGDDADYIEGGAGNDTIYSGIDDDTVYGGDGDDYIEDVQGADHIEGGDGNDTIIAGFDTFSDYVGDDPRIPTGAYPFASDQNTTDGMDYVDGGAGNDIIYTGDDADTIYGGTGDDYIDAGIDDDFVDGGAGNDTIMGGHGSDLIYGGDGDDYIDASDKDGVMNHTDESDDTDPLPNNDRDEVHGGAGNDTIIGGDDADTLYGDDGDDTIDGGIDNDTIYGGAGRDLLIGGDGDDYIDGGSDSDTIYGGAGNDTLIGGAQADFIDGGDGDDVISSGDGKDTLLGGAGNDTIFGGNGEDYIDGGEGDDTIEGSSGNDEIYGGTGNDVINAGLGADYVDGGEGDDIILGGNENDVILGGAGNDVIDGGKDDDVIDGGDGDDTITGGDGIDTLSGGFGDDTFLGGNPGDHVDGGEDPDDGDTDTLDLTGAGNIKIVYDSSNPENGTVEFRSDNGDVTGTMTFENIENVIPCFTPGTLIATPRGEVPVESIREGDRIITRDNGIQEVRWAGKKDMDWKQFALNPHLRPVLIRKGALGNGVPERDMMVSPNHRMLVANDKTALYFEEHEILAASKHLVNNAGIQTVEVMQTSYIHFMFDRHEVVLSDGTWSESFQPGDLTLGGIGNAQREEIFELFPELREKTGINAYQSARRTLKKHEARLLVD</sequence>
<keyword evidence="12" id="KW-1185">Reference proteome</keyword>
<dbReference type="InterPro" id="IPR018511">
    <property type="entry name" value="Hemolysin-typ_Ca-bd_CS"/>
</dbReference>
<dbReference type="Pfam" id="PF13448">
    <property type="entry name" value="DUF4114"/>
    <property type="match status" value="1"/>
</dbReference>
<gene>
    <name evidence="11" type="primary">cya_2</name>
    <name evidence="11" type="ORF">AQS8620_01526</name>
</gene>
<keyword evidence="3" id="KW-0964">Secreted</keyword>
<comment type="subcellular location">
    <subcellularLocation>
        <location evidence="1">Membrane</location>
    </subcellularLocation>
    <subcellularLocation>
        <location evidence="2">Secreted</location>
    </subcellularLocation>
</comment>
<dbReference type="GO" id="GO:0016020">
    <property type="term" value="C:membrane"/>
    <property type="evidence" value="ECO:0007669"/>
    <property type="project" value="UniProtKB-SubCell"/>
</dbReference>
<proteinExistence type="predicted"/>
<keyword evidence="4" id="KW-0800">Toxin</keyword>
<dbReference type="GO" id="GO:0005576">
    <property type="term" value="C:extracellular region"/>
    <property type="evidence" value="ECO:0007669"/>
    <property type="project" value="UniProtKB-SubCell"/>
</dbReference>
<dbReference type="Gene3D" id="2.170.16.10">
    <property type="entry name" value="Hedgehog/Intein (Hint) domain"/>
    <property type="match status" value="1"/>
</dbReference>
<keyword evidence="5" id="KW-0677">Repeat</keyword>
<evidence type="ECO:0000256" key="8">
    <source>
        <dbReference type="SAM" id="MobiDB-lite"/>
    </source>
</evidence>
<evidence type="ECO:0000256" key="1">
    <source>
        <dbReference type="ARBA" id="ARBA00004370"/>
    </source>
</evidence>
<dbReference type="RefSeq" id="WP_085836249.1">
    <property type="nucleotide sequence ID" value="NZ_FWFS01000005.1"/>
</dbReference>
<dbReference type="InterPro" id="IPR011049">
    <property type="entry name" value="Serralysin-like_metalloprot_C"/>
</dbReference>
<dbReference type="InterPro" id="IPR028992">
    <property type="entry name" value="Hedgehog/Intein_dom"/>
</dbReference>
<dbReference type="SUPFAM" id="SSF51294">
    <property type="entry name" value="Hedgehog/intein (Hint) domain"/>
    <property type="match status" value="1"/>
</dbReference>
<keyword evidence="7" id="KW-0472">Membrane</keyword>
<evidence type="ECO:0000259" key="9">
    <source>
        <dbReference type="Pfam" id="PF13403"/>
    </source>
</evidence>
<evidence type="ECO:0000256" key="6">
    <source>
        <dbReference type="ARBA" id="ARBA00023026"/>
    </source>
</evidence>
<dbReference type="InterPro" id="IPR036844">
    <property type="entry name" value="Hint_dom_sf"/>
</dbReference>
<evidence type="ECO:0000256" key="2">
    <source>
        <dbReference type="ARBA" id="ARBA00004613"/>
    </source>
</evidence>
<feature type="region of interest" description="Disordered" evidence="8">
    <location>
        <begin position="1021"/>
        <end position="1072"/>
    </location>
</feature>
<dbReference type="SUPFAM" id="SSF49899">
    <property type="entry name" value="Concanavalin A-like lectins/glucanases"/>
    <property type="match status" value="1"/>
</dbReference>
<dbReference type="InterPro" id="IPR025193">
    <property type="entry name" value="DUF4114"/>
</dbReference>
<organism evidence="11 12">
    <name type="scientific">Aquimixticola soesokkakensis</name>
    <dbReference type="NCBI Taxonomy" id="1519096"/>
    <lineage>
        <taxon>Bacteria</taxon>
        <taxon>Pseudomonadati</taxon>
        <taxon>Pseudomonadota</taxon>
        <taxon>Alphaproteobacteria</taxon>
        <taxon>Rhodobacterales</taxon>
        <taxon>Paracoccaceae</taxon>
        <taxon>Aquimixticola</taxon>
    </lineage>
</organism>
<dbReference type="Pfam" id="PF13403">
    <property type="entry name" value="Hint_2"/>
    <property type="match status" value="1"/>
</dbReference>
<protein>
    <submittedName>
        <fullName evidence="11">Bifunctional hemolysin/adenylate cyclase</fullName>
    </submittedName>
</protein>
<evidence type="ECO:0000256" key="4">
    <source>
        <dbReference type="ARBA" id="ARBA00022656"/>
    </source>
</evidence>
<dbReference type="Proteomes" id="UP000193862">
    <property type="component" value="Unassembled WGS sequence"/>
</dbReference>
<accession>A0A1Y5SGL8</accession>
<feature type="domain" description="Hedgehog/Intein (Hint)" evidence="9">
    <location>
        <begin position="1333"/>
        <end position="1479"/>
    </location>
</feature>
<dbReference type="GO" id="GO:0005509">
    <property type="term" value="F:calcium ion binding"/>
    <property type="evidence" value="ECO:0007669"/>
    <property type="project" value="InterPro"/>
</dbReference>
<dbReference type="InterPro" id="IPR003995">
    <property type="entry name" value="RTX_toxin_determinant-A"/>
</dbReference>
<dbReference type="SUPFAM" id="SSF51120">
    <property type="entry name" value="beta-Roll"/>
    <property type="match status" value="7"/>
</dbReference>
<dbReference type="InterPro" id="IPR013320">
    <property type="entry name" value="ConA-like_dom_sf"/>
</dbReference>
<reference evidence="11 12" key="1">
    <citation type="submission" date="2017-03" db="EMBL/GenBank/DDBJ databases">
        <authorList>
            <person name="Afonso C.L."/>
            <person name="Miller P.J."/>
            <person name="Scott M.A."/>
            <person name="Spackman E."/>
            <person name="Goraichik I."/>
            <person name="Dimitrov K.M."/>
            <person name="Suarez D.L."/>
            <person name="Swayne D.E."/>
        </authorList>
    </citation>
    <scope>NUCLEOTIDE SEQUENCE [LARGE SCALE GENOMIC DNA]</scope>
    <source>
        <strain evidence="11 12">CECT 8620</strain>
    </source>
</reference>
<dbReference type="PRINTS" id="PR01488">
    <property type="entry name" value="RTXTOXINA"/>
</dbReference>
<keyword evidence="6" id="KW-0843">Virulence</keyword>
<dbReference type="Pfam" id="PF00353">
    <property type="entry name" value="HemolysinCabind"/>
    <property type="match status" value="15"/>
</dbReference>
<evidence type="ECO:0000313" key="11">
    <source>
        <dbReference type="EMBL" id="SLN40364.1"/>
    </source>
</evidence>
<evidence type="ECO:0000256" key="5">
    <source>
        <dbReference type="ARBA" id="ARBA00022737"/>
    </source>
</evidence>
<dbReference type="PROSITE" id="PS00330">
    <property type="entry name" value="HEMOLYSIN_CALCIUM"/>
    <property type="match status" value="6"/>
</dbReference>
<dbReference type="EMBL" id="FWFS01000005">
    <property type="protein sequence ID" value="SLN40364.1"/>
    <property type="molecule type" value="Genomic_DNA"/>
</dbReference>
<dbReference type="GO" id="GO:0090729">
    <property type="term" value="F:toxin activity"/>
    <property type="evidence" value="ECO:0007669"/>
    <property type="project" value="UniProtKB-KW"/>
</dbReference>
<feature type="compositionally biased region" description="Basic and acidic residues" evidence="8">
    <location>
        <begin position="1022"/>
        <end position="1033"/>
    </location>
</feature>